<reference evidence="1" key="1">
    <citation type="submission" date="2016-04" db="EMBL/GenBank/DDBJ databases">
        <authorList>
            <person name="Evans L.H."/>
            <person name="Alamgir A."/>
            <person name="Owens N."/>
            <person name="Weber N.D."/>
            <person name="Virtaneva K."/>
            <person name="Barbian K."/>
            <person name="Babar A."/>
            <person name="Rosenke K."/>
        </authorList>
    </citation>
    <scope>NUCLEOTIDE SEQUENCE [LARGE SCALE GENOMIC DNA]</scope>
    <source>
        <strain evidence="1">CBS 101.48</strain>
    </source>
</reference>
<evidence type="ECO:0000313" key="1">
    <source>
        <dbReference type="EMBL" id="SAM08431.1"/>
    </source>
</evidence>
<proteinExistence type="predicted"/>
<dbReference type="PANTHER" id="PTHR10826:SF1">
    <property type="entry name" value="COMPLEMENT COMPONENT 1 Q SUBCOMPONENT-BINDING PROTEIN, MITOCHONDRIAL"/>
    <property type="match status" value="1"/>
</dbReference>
<evidence type="ECO:0008006" key="3">
    <source>
        <dbReference type="Google" id="ProtNLM"/>
    </source>
</evidence>
<gene>
    <name evidence="1" type="primary">ABSGL_14094.1 scaffold 14385</name>
</gene>
<dbReference type="InterPro" id="IPR003428">
    <property type="entry name" value="MAM33"/>
</dbReference>
<dbReference type="Proteomes" id="UP000078561">
    <property type="component" value="Unassembled WGS sequence"/>
</dbReference>
<dbReference type="GO" id="GO:0005759">
    <property type="term" value="C:mitochondrial matrix"/>
    <property type="evidence" value="ECO:0007669"/>
    <property type="project" value="InterPro"/>
</dbReference>
<protein>
    <recommendedName>
        <fullName evidence="3">Mitochondrial glyco protein</fullName>
    </recommendedName>
</protein>
<dbReference type="FunCoup" id="A0A163MT76">
    <property type="interactions" value="170"/>
</dbReference>
<dbReference type="Pfam" id="PF02330">
    <property type="entry name" value="MAM33"/>
    <property type="match status" value="1"/>
</dbReference>
<dbReference type="InterPro" id="IPR036561">
    <property type="entry name" value="MAM33_sf"/>
</dbReference>
<evidence type="ECO:0000313" key="2">
    <source>
        <dbReference type="Proteomes" id="UP000078561"/>
    </source>
</evidence>
<dbReference type="SUPFAM" id="SSF54529">
    <property type="entry name" value="Mitochondrial glycoprotein MAM33-like"/>
    <property type="match status" value="1"/>
</dbReference>
<sequence length="261" mass="29070">MASQLLRHSLRAIARTTATKPLMARATTMSARSQLYSVPMITRPFSVAKPCLSAGEADSDLVHKLDEELSYEKENEETTQPAFIKEFLEANSFKLDDKAGHDEVTLTRTFGNETVSVLFSISDINNGETEGFLPEEDEVTEEDEVSFPVRASVTIEKNGKGAVTIDTVAQDGEMTVESVMYYKDGKLASDASAESDWQRRGLYIGPQFGELDEGLQSLFEKYLEERGVNAGLAAFLPDYVEYKEQKEYTQWLENVKGFVSA</sequence>
<dbReference type="STRING" id="4829.A0A163MT76"/>
<dbReference type="OrthoDB" id="278212at2759"/>
<dbReference type="EMBL" id="LT554895">
    <property type="protein sequence ID" value="SAM08431.1"/>
    <property type="molecule type" value="Genomic_DNA"/>
</dbReference>
<dbReference type="OMA" id="RWLNNVK"/>
<dbReference type="Gene3D" id="3.10.280.10">
    <property type="entry name" value="Mitochondrial glycoprotein"/>
    <property type="match status" value="1"/>
</dbReference>
<dbReference type="InParanoid" id="A0A163MT76"/>
<dbReference type="GO" id="GO:0042256">
    <property type="term" value="P:cytosolic ribosome assembly"/>
    <property type="evidence" value="ECO:0007669"/>
    <property type="project" value="TreeGrafter"/>
</dbReference>
<dbReference type="AlphaFoldDB" id="A0A163MT76"/>
<accession>A0A163MT76</accession>
<keyword evidence="2" id="KW-1185">Reference proteome</keyword>
<organism evidence="1">
    <name type="scientific">Absidia glauca</name>
    <name type="common">Pin mould</name>
    <dbReference type="NCBI Taxonomy" id="4829"/>
    <lineage>
        <taxon>Eukaryota</taxon>
        <taxon>Fungi</taxon>
        <taxon>Fungi incertae sedis</taxon>
        <taxon>Mucoromycota</taxon>
        <taxon>Mucoromycotina</taxon>
        <taxon>Mucoromycetes</taxon>
        <taxon>Mucorales</taxon>
        <taxon>Cunninghamellaceae</taxon>
        <taxon>Absidia</taxon>
    </lineage>
</organism>
<name>A0A163MT76_ABSGL</name>
<dbReference type="PANTHER" id="PTHR10826">
    <property type="entry name" value="COMPLEMENT COMPONENT 1"/>
    <property type="match status" value="1"/>
</dbReference>